<evidence type="ECO:0000256" key="1">
    <source>
        <dbReference type="ARBA" id="ARBA00006154"/>
    </source>
</evidence>
<accession>A0A2R6C106</accession>
<evidence type="ECO:0000256" key="2">
    <source>
        <dbReference type="ARBA" id="ARBA00022679"/>
    </source>
</evidence>
<protein>
    <recommendedName>
        <fullName evidence="3">Pyruvate carboxyltransferase domain-containing protein</fullName>
    </recommendedName>
</protein>
<dbReference type="InterPro" id="IPR013785">
    <property type="entry name" value="Aldolase_TIM"/>
</dbReference>
<dbReference type="SUPFAM" id="SSF51569">
    <property type="entry name" value="Aldolase"/>
    <property type="match status" value="1"/>
</dbReference>
<gene>
    <name evidence="4" type="ORF">B9Q13_04190</name>
</gene>
<dbReference type="PANTHER" id="PTHR42880:SF1">
    <property type="entry name" value="ISOPROPYLMALATE_HOMOCITRATE_CITRAMALATE SYNTHASE FAMILY PROTEIN"/>
    <property type="match status" value="1"/>
</dbReference>
<dbReference type="PROSITE" id="PS00816">
    <property type="entry name" value="AIPM_HOMOCIT_SYNTH_2"/>
    <property type="match status" value="1"/>
</dbReference>
<feature type="domain" description="Pyruvate carboxyltransferase" evidence="3">
    <location>
        <begin position="8"/>
        <end position="268"/>
    </location>
</feature>
<name>A0A2R6C106_9ARCH</name>
<comment type="caution">
    <text evidence="4">The sequence shown here is derived from an EMBL/GenBank/DDBJ whole genome shotgun (WGS) entry which is preliminary data.</text>
</comment>
<comment type="similarity">
    <text evidence="1">Belongs to the alpha-IPM synthase/homocitrate synthase family.</text>
</comment>
<keyword evidence="2" id="KW-0808">Transferase</keyword>
<dbReference type="InterPro" id="IPR002034">
    <property type="entry name" value="AIPM/Hcit_synth_CS"/>
</dbReference>
<reference evidence="4 5" key="1">
    <citation type="submission" date="2017-04" db="EMBL/GenBank/DDBJ databases">
        <title>Novel microbial lineages endemic to geothermal iron-oxide mats fill important gaps in the evolutionary history of Archaea.</title>
        <authorList>
            <person name="Jay Z.J."/>
            <person name="Beam J.P."/>
            <person name="Dlakic M."/>
            <person name="Rusch D.B."/>
            <person name="Kozubal M.A."/>
            <person name="Inskeep W.P."/>
        </authorList>
    </citation>
    <scope>NUCLEOTIDE SEQUENCE [LARGE SCALE GENOMIC DNA]</scope>
    <source>
        <strain evidence="4">ECH_B_SAG-G16</strain>
    </source>
</reference>
<evidence type="ECO:0000259" key="3">
    <source>
        <dbReference type="PROSITE" id="PS50991"/>
    </source>
</evidence>
<evidence type="ECO:0000313" key="4">
    <source>
        <dbReference type="EMBL" id="PSO04579.1"/>
    </source>
</evidence>
<dbReference type="PANTHER" id="PTHR42880">
    <property type="entry name" value="HOMOCITRATE SYNTHASE"/>
    <property type="match status" value="1"/>
</dbReference>
<dbReference type="GO" id="GO:0046912">
    <property type="term" value="F:acyltransferase activity, acyl groups converted into alkyl on transfer"/>
    <property type="evidence" value="ECO:0007669"/>
    <property type="project" value="InterPro"/>
</dbReference>
<dbReference type="Pfam" id="PF00682">
    <property type="entry name" value="HMGL-like"/>
    <property type="match status" value="1"/>
</dbReference>
<dbReference type="InterPro" id="IPR000891">
    <property type="entry name" value="PYR_CT"/>
</dbReference>
<dbReference type="Gene3D" id="3.20.20.70">
    <property type="entry name" value="Aldolase class I"/>
    <property type="match status" value="1"/>
</dbReference>
<organism evidence="4 5">
    <name type="scientific">Candidatus Marsarchaeota G2 archaeon ECH_B_SAG-G16</name>
    <dbReference type="NCBI Taxonomy" id="1978167"/>
    <lineage>
        <taxon>Archaea</taxon>
        <taxon>Candidatus Marsarchaeota</taxon>
        <taxon>Candidatus Marsarchaeota group 2</taxon>
    </lineage>
</organism>
<evidence type="ECO:0000313" key="5">
    <source>
        <dbReference type="Proteomes" id="UP000241886"/>
    </source>
</evidence>
<dbReference type="AlphaFoldDB" id="A0A2R6C106"/>
<sequence>MLISWINMHILDTTLREGELFKFLGFEQKLEVLELLANAGLKRIELTLPYPPRTSKEHARSLILKSRDLGVLCVLHARAYKEDVANALSLDADGYAFYIGFSELHRKQKLHGITKEDALNKLLECLEMVKTAGYTYTRATLEDASRVYLEEGIEGYRSLVYAIKKLHLSGYTLISVPDTAGLLTPRLASSFFQSLKRDTNAPLAAHFHNDYGYASANTVEAALVGVEELHTTVMGIGDRNGIADLYEVVSALEDVHNIPTCVKREELKSLYDRFCKITGIPLPWRHPLSNEARSIRAGVHQALSVKNAEGYIPKKKLLFDFASPLFVISPYVGSNLITWLLNGQPAKELSFVLSEIATQEGVVDKESLFRILQKHGYKVSLEKLSLISDKKALVFLKLKQAQLYQNIIKDALTYDFVERVNFVKGDAELLITLKSGSRARGFVWDLRKKFGAQILDARVLYVDGGV</sequence>
<dbReference type="EMBL" id="NEXO01000057">
    <property type="protein sequence ID" value="PSO04579.1"/>
    <property type="molecule type" value="Genomic_DNA"/>
</dbReference>
<dbReference type="CDD" id="cd03174">
    <property type="entry name" value="DRE_TIM_metallolyase"/>
    <property type="match status" value="1"/>
</dbReference>
<proteinExistence type="inferred from homology"/>
<dbReference type="PROSITE" id="PS50991">
    <property type="entry name" value="PYR_CT"/>
    <property type="match status" value="1"/>
</dbReference>
<dbReference type="GO" id="GO:0019752">
    <property type="term" value="P:carboxylic acid metabolic process"/>
    <property type="evidence" value="ECO:0007669"/>
    <property type="project" value="InterPro"/>
</dbReference>
<dbReference type="Proteomes" id="UP000241886">
    <property type="component" value="Unassembled WGS sequence"/>
</dbReference>